<evidence type="ECO:0000313" key="2">
    <source>
        <dbReference type="Proteomes" id="UP000732380"/>
    </source>
</evidence>
<evidence type="ECO:0000313" key="1">
    <source>
        <dbReference type="EMBL" id="KAG6118529.1"/>
    </source>
</evidence>
<dbReference type="Proteomes" id="UP000732380">
    <property type="component" value="Unassembled WGS sequence"/>
</dbReference>
<dbReference type="AlphaFoldDB" id="A0A9P7Q4J8"/>
<keyword evidence="2" id="KW-1185">Reference proteome</keyword>
<name>A0A9P7Q4J8_9HYPO</name>
<protein>
    <submittedName>
        <fullName evidence="1">Uncharacterized protein</fullName>
    </submittedName>
</protein>
<proteinExistence type="predicted"/>
<comment type="caution">
    <text evidence="1">The sequence shown here is derived from an EMBL/GenBank/DDBJ whole genome shotgun (WGS) entry which is preliminary data.</text>
</comment>
<organism evidence="1 2">
    <name type="scientific">Claviceps humidiphila</name>
    <dbReference type="NCBI Taxonomy" id="1294629"/>
    <lineage>
        <taxon>Eukaryota</taxon>
        <taxon>Fungi</taxon>
        <taxon>Dikarya</taxon>
        <taxon>Ascomycota</taxon>
        <taxon>Pezizomycotina</taxon>
        <taxon>Sordariomycetes</taxon>
        <taxon>Hypocreomycetidae</taxon>
        <taxon>Hypocreales</taxon>
        <taxon>Clavicipitaceae</taxon>
        <taxon>Claviceps</taxon>
    </lineage>
</organism>
<reference evidence="1 2" key="1">
    <citation type="journal article" date="2020" name="bioRxiv">
        <title>Whole genome comparisons of ergot fungi reveals the divergence and evolution of species within the genus Claviceps are the result of varying mechanisms driving genome evolution and host range expansion.</title>
        <authorList>
            <person name="Wyka S.A."/>
            <person name="Mondo S.J."/>
            <person name="Liu M."/>
            <person name="Dettman J."/>
            <person name="Nalam V."/>
            <person name="Broders K.D."/>
        </authorList>
    </citation>
    <scope>NUCLEOTIDE SEQUENCE [LARGE SCALE GENOMIC DNA]</scope>
    <source>
        <strain evidence="1 2">LM576</strain>
    </source>
</reference>
<gene>
    <name evidence="1" type="ORF">E4U13_000136</name>
</gene>
<accession>A0A9P7Q4J8</accession>
<sequence length="143" mass="16753">MNRRLLRDREDWTTWINMFSARATKSGIWEKLNPDHPVPLLVKPTRPQLPNPSDYSEITFLASGLSDKGYKAYKVDLLNYDMILMDYNSDLEAYESEQKKIREFTALIQSTVSLYLQRKCCLPYRPLQEWLSNLKVEVGVDDC</sequence>
<dbReference type="EMBL" id="SRQM01000100">
    <property type="protein sequence ID" value="KAG6118529.1"/>
    <property type="molecule type" value="Genomic_DNA"/>
</dbReference>